<organism evidence="1 2">
    <name type="scientific">Chaenocephalus aceratus</name>
    <name type="common">Blackfin icefish</name>
    <name type="synonym">Chaenichthys aceratus</name>
    <dbReference type="NCBI Taxonomy" id="36190"/>
    <lineage>
        <taxon>Eukaryota</taxon>
        <taxon>Metazoa</taxon>
        <taxon>Chordata</taxon>
        <taxon>Craniata</taxon>
        <taxon>Vertebrata</taxon>
        <taxon>Euteleostomi</taxon>
        <taxon>Actinopterygii</taxon>
        <taxon>Neopterygii</taxon>
        <taxon>Teleostei</taxon>
        <taxon>Neoteleostei</taxon>
        <taxon>Acanthomorphata</taxon>
        <taxon>Eupercaria</taxon>
        <taxon>Perciformes</taxon>
        <taxon>Notothenioidei</taxon>
        <taxon>Channichthyidae</taxon>
        <taxon>Chaenocephalus</taxon>
    </lineage>
</organism>
<protein>
    <submittedName>
        <fullName evidence="1">Uncharacterized protein</fullName>
    </submittedName>
</protein>
<feature type="non-terminal residue" evidence="1">
    <location>
        <position position="67"/>
    </location>
</feature>
<dbReference type="Proteomes" id="UP001057452">
    <property type="component" value="Chromosome 20"/>
</dbReference>
<evidence type="ECO:0000313" key="2">
    <source>
        <dbReference type="Proteomes" id="UP001057452"/>
    </source>
</evidence>
<dbReference type="EMBL" id="CM043804">
    <property type="protein sequence ID" value="KAI4806791.1"/>
    <property type="molecule type" value="Genomic_DNA"/>
</dbReference>
<reference evidence="1" key="1">
    <citation type="submission" date="2022-05" db="EMBL/GenBank/DDBJ databases">
        <title>Chromosome-level genome of Chaenocephalus aceratus.</title>
        <authorList>
            <person name="Park H."/>
        </authorList>
    </citation>
    <scope>NUCLEOTIDE SEQUENCE</scope>
    <source>
        <strain evidence="1">KU_202001</strain>
    </source>
</reference>
<evidence type="ECO:0000313" key="1">
    <source>
        <dbReference type="EMBL" id="KAI4806791.1"/>
    </source>
</evidence>
<name>A0ACB9W290_CHAAC</name>
<gene>
    <name evidence="1" type="ORF">KUCAC02_017590</name>
</gene>
<sequence length="67" mass="7200">GSPLFGEEIDGETPLAPSDDQWSGPAGVAEGLWHPTGLHTGPTHLVTDRLSLSTLSTPLAWKRHYHT</sequence>
<keyword evidence="2" id="KW-1185">Reference proteome</keyword>
<accession>A0ACB9W290</accession>
<feature type="non-terminal residue" evidence="1">
    <location>
        <position position="1"/>
    </location>
</feature>
<proteinExistence type="predicted"/>
<comment type="caution">
    <text evidence="1">The sequence shown here is derived from an EMBL/GenBank/DDBJ whole genome shotgun (WGS) entry which is preliminary data.</text>
</comment>